<reference evidence="9" key="1">
    <citation type="submission" date="2017-02" db="UniProtKB">
        <authorList>
            <consortium name="WormBaseParasite"/>
        </authorList>
    </citation>
    <scope>IDENTIFICATION</scope>
</reference>
<organism evidence="9">
    <name type="scientific">Anisakis simplex</name>
    <name type="common">Herring worm</name>
    <dbReference type="NCBI Taxonomy" id="6269"/>
    <lineage>
        <taxon>Eukaryota</taxon>
        <taxon>Metazoa</taxon>
        <taxon>Ecdysozoa</taxon>
        <taxon>Nematoda</taxon>
        <taxon>Chromadorea</taxon>
        <taxon>Rhabditida</taxon>
        <taxon>Spirurina</taxon>
        <taxon>Ascaridomorpha</taxon>
        <taxon>Ascaridoidea</taxon>
        <taxon>Anisakidae</taxon>
        <taxon>Anisakis</taxon>
        <taxon>Anisakis simplex complex</taxon>
    </lineage>
</organism>
<evidence type="ECO:0000256" key="3">
    <source>
        <dbReference type="ARBA" id="ARBA00022692"/>
    </source>
</evidence>
<keyword evidence="4 6" id="KW-1133">Transmembrane helix</keyword>
<dbReference type="EMBL" id="UYRR01002301">
    <property type="protein sequence ID" value="VDK19448.1"/>
    <property type="molecule type" value="Genomic_DNA"/>
</dbReference>
<dbReference type="Pfam" id="PF03134">
    <property type="entry name" value="TB2_DP1_HVA22"/>
    <property type="match status" value="1"/>
</dbReference>
<keyword evidence="8" id="KW-1185">Reference proteome</keyword>
<name>A0A0M3J3D6_ANISI</name>
<dbReference type="WBParaSite" id="ASIM_0000204901-mRNA-1">
    <property type="protein sequence ID" value="ASIM_0000204901-mRNA-1"/>
    <property type="gene ID" value="ASIM_0000204901"/>
</dbReference>
<evidence type="ECO:0000313" key="9">
    <source>
        <dbReference type="WBParaSite" id="ASIM_0000204901-mRNA-1"/>
    </source>
</evidence>
<dbReference type="GO" id="GO:0016020">
    <property type="term" value="C:membrane"/>
    <property type="evidence" value="ECO:0007669"/>
    <property type="project" value="UniProtKB-SubCell"/>
</dbReference>
<dbReference type="PANTHER" id="PTHR12300">
    <property type="entry name" value="HVA22-LIKE PROTEINS"/>
    <property type="match status" value="1"/>
</dbReference>
<sequence length="186" mass="21479">MSDAAIQSSLQGSRINSRYYDRKSRIHSVSSVEPKLRAALYDDNNAFVSEKMGFIEKIFGVRREYIAYVIVIVVSLYLMSGEEAGLLCNLIGATHPIVISFKVICNQDKTDAITWLLPFWIQYSALLLIDSYEYYIMKVFPIYWLVKAIILLYLLLPQTNGTRRVHRKLILPTYTITKQAIDNKMR</sequence>
<protein>
    <recommendedName>
        <fullName evidence="6">Receptor expression-enhancing protein</fullName>
    </recommendedName>
</protein>
<feature type="transmembrane region" description="Helical" evidence="6">
    <location>
        <begin position="135"/>
        <end position="156"/>
    </location>
</feature>
<evidence type="ECO:0000256" key="2">
    <source>
        <dbReference type="ARBA" id="ARBA00008573"/>
    </source>
</evidence>
<evidence type="ECO:0000256" key="1">
    <source>
        <dbReference type="ARBA" id="ARBA00004141"/>
    </source>
</evidence>
<evidence type="ECO:0000256" key="6">
    <source>
        <dbReference type="RuleBase" id="RU362006"/>
    </source>
</evidence>
<dbReference type="PANTHER" id="PTHR12300:SF161">
    <property type="entry name" value="RECEPTOR EXPRESSION-ENHANCING PROTEIN"/>
    <property type="match status" value="1"/>
</dbReference>
<keyword evidence="3 6" id="KW-0812">Transmembrane</keyword>
<gene>
    <name evidence="7" type="ORF">ASIM_LOCUS1919</name>
</gene>
<proteinExistence type="inferred from homology"/>
<comment type="subcellular location">
    <subcellularLocation>
        <location evidence="1 6">Membrane</location>
        <topology evidence="1 6">Multi-pass membrane protein</topology>
    </subcellularLocation>
</comment>
<accession>A0A0M3J3D6</accession>
<dbReference type="OrthoDB" id="10009287at2759"/>
<dbReference type="Proteomes" id="UP000267096">
    <property type="component" value="Unassembled WGS sequence"/>
</dbReference>
<feature type="transmembrane region" description="Helical" evidence="6">
    <location>
        <begin position="61"/>
        <end position="78"/>
    </location>
</feature>
<evidence type="ECO:0000256" key="4">
    <source>
        <dbReference type="ARBA" id="ARBA00022989"/>
    </source>
</evidence>
<evidence type="ECO:0000313" key="7">
    <source>
        <dbReference type="EMBL" id="VDK19448.1"/>
    </source>
</evidence>
<keyword evidence="5 6" id="KW-0472">Membrane</keyword>
<dbReference type="AlphaFoldDB" id="A0A0M3J3D6"/>
<comment type="similarity">
    <text evidence="2 6">Belongs to the DP1 family.</text>
</comment>
<dbReference type="InterPro" id="IPR004345">
    <property type="entry name" value="TB2_DP1_HVA22"/>
</dbReference>
<evidence type="ECO:0000256" key="5">
    <source>
        <dbReference type="ARBA" id="ARBA00023136"/>
    </source>
</evidence>
<evidence type="ECO:0000313" key="8">
    <source>
        <dbReference type="Proteomes" id="UP000267096"/>
    </source>
</evidence>
<reference evidence="7 8" key="2">
    <citation type="submission" date="2018-11" db="EMBL/GenBank/DDBJ databases">
        <authorList>
            <consortium name="Pathogen Informatics"/>
        </authorList>
    </citation>
    <scope>NUCLEOTIDE SEQUENCE [LARGE SCALE GENOMIC DNA]</scope>
</reference>